<dbReference type="InterPro" id="IPR003563">
    <property type="entry name" value="8ODP"/>
</dbReference>
<comment type="caution">
    <text evidence="7">The sequence shown here is derived from an EMBL/GenBank/DDBJ whole genome shotgun (WGS) entry which is preliminary data.</text>
</comment>
<comment type="cofactor">
    <cofactor evidence="1">
        <name>Mg(2+)</name>
        <dbReference type="ChEBI" id="CHEBI:18420"/>
    </cofactor>
</comment>
<proteinExistence type="inferred from homology"/>
<evidence type="ECO:0000256" key="1">
    <source>
        <dbReference type="ARBA" id="ARBA00001946"/>
    </source>
</evidence>
<dbReference type="Gene3D" id="3.90.79.10">
    <property type="entry name" value="Nucleoside Triphosphate Pyrophosphohydrolase"/>
    <property type="match status" value="2"/>
</dbReference>
<evidence type="ECO:0000256" key="2">
    <source>
        <dbReference type="ARBA" id="ARBA00005582"/>
    </source>
</evidence>
<comment type="subunit">
    <text evidence="3">Monomer.</text>
</comment>
<sequence length="123" mass="14446">MLNKLLTLVLVREPSRVLLGLKKKGFGEGKWNGFGGKVEPGDPQILEVHVFTTNTFEGEIKESDEMRPQWFYTDKIPLHQMWADDKYWFPMFLKGSKFKGYFLFEGHEKIVKYQLDEVEKLNS</sequence>
<name>A0ABQ9FLB6_TEGGR</name>
<accession>A0ABQ9FLB6</accession>
<gene>
    <name evidence="7" type="ORF">KUTeg_003160</name>
</gene>
<dbReference type="PANTHER" id="PTHR43758">
    <property type="entry name" value="7,8-DIHYDRO-8-OXOGUANINE TRIPHOSPHATASE"/>
    <property type="match status" value="1"/>
</dbReference>
<dbReference type="PRINTS" id="PR01403">
    <property type="entry name" value="8OXTPHPHTASE"/>
</dbReference>
<dbReference type="CDD" id="cd03427">
    <property type="entry name" value="NUDIX_MTH1_Nudt1"/>
    <property type="match status" value="1"/>
</dbReference>
<protein>
    <recommendedName>
        <fullName evidence="9">7,8-dihydro-8-oxoguanine triphosphatase</fullName>
    </recommendedName>
</protein>
<evidence type="ECO:0000256" key="4">
    <source>
        <dbReference type="ARBA" id="ARBA00022723"/>
    </source>
</evidence>
<organism evidence="7 8">
    <name type="scientific">Tegillarca granosa</name>
    <name type="common">Malaysian cockle</name>
    <name type="synonym">Anadara granosa</name>
    <dbReference type="NCBI Taxonomy" id="220873"/>
    <lineage>
        <taxon>Eukaryota</taxon>
        <taxon>Metazoa</taxon>
        <taxon>Spiralia</taxon>
        <taxon>Lophotrochozoa</taxon>
        <taxon>Mollusca</taxon>
        <taxon>Bivalvia</taxon>
        <taxon>Autobranchia</taxon>
        <taxon>Pteriomorphia</taxon>
        <taxon>Arcoida</taxon>
        <taxon>Arcoidea</taxon>
        <taxon>Arcidae</taxon>
        <taxon>Tegillarca</taxon>
    </lineage>
</organism>
<dbReference type="Proteomes" id="UP001217089">
    <property type="component" value="Unassembled WGS sequence"/>
</dbReference>
<keyword evidence="4" id="KW-0479">Metal-binding</keyword>
<dbReference type="PANTHER" id="PTHR43758:SF2">
    <property type="entry name" value="OXIDIZED PURINE NUCLEOSIDE TRIPHOSPHATE HYDROLASE"/>
    <property type="match status" value="1"/>
</dbReference>
<evidence type="ECO:0000256" key="3">
    <source>
        <dbReference type="ARBA" id="ARBA00011245"/>
    </source>
</evidence>
<dbReference type="InterPro" id="IPR015797">
    <property type="entry name" value="NUDIX_hydrolase-like_dom_sf"/>
</dbReference>
<evidence type="ECO:0000256" key="5">
    <source>
        <dbReference type="ARBA" id="ARBA00022801"/>
    </source>
</evidence>
<comment type="similarity">
    <text evidence="2">Belongs to the Nudix hydrolase family.</text>
</comment>
<keyword evidence="8" id="KW-1185">Reference proteome</keyword>
<evidence type="ECO:0000313" key="8">
    <source>
        <dbReference type="Proteomes" id="UP001217089"/>
    </source>
</evidence>
<evidence type="ECO:0000313" key="7">
    <source>
        <dbReference type="EMBL" id="KAJ8318069.1"/>
    </source>
</evidence>
<reference evidence="7 8" key="1">
    <citation type="submission" date="2022-12" db="EMBL/GenBank/DDBJ databases">
        <title>Chromosome-level genome of Tegillarca granosa.</title>
        <authorList>
            <person name="Kim J."/>
        </authorList>
    </citation>
    <scope>NUCLEOTIDE SEQUENCE [LARGE SCALE GENOMIC DNA]</scope>
    <source>
        <strain evidence="7">Teg-2019</strain>
        <tissue evidence="7">Adductor muscle</tissue>
    </source>
</reference>
<keyword evidence="5" id="KW-0378">Hydrolase</keyword>
<evidence type="ECO:0000256" key="6">
    <source>
        <dbReference type="ARBA" id="ARBA00022842"/>
    </source>
</evidence>
<keyword evidence="6" id="KW-0460">Magnesium</keyword>
<evidence type="ECO:0008006" key="9">
    <source>
        <dbReference type="Google" id="ProtNLM"/>
    </source>
</evidence>
<dbReference type="EMBL" id="JARBDR010000214">
    <property type="protein sequence ID" value="KAJ8318069.1"/>
    <property type="molecule type" value="Genomic_DNA"/>
</dbReference>
<dbReference type="SUPFAM" id="SSF55811">
    <property type="entry name" value="Nudix"/>
    <property type="match status" value="1"/>
</dbReference>